<evidence type="ECO:0000313" key="1">
    <source>
        <dbReference type="EMBL" id="MBX7271581.1"/>
    </source>
</evidence>
<dbReference type="Proteomes" id="UP000782475">
    <property type="component" value="Unassembled WGS sequence"/>
</dbReference>
<protein>
    <submittedName>
        <fullName evidence="1">PAS domain S-box protein</fullName>
    </submittedName>
</protein>
<evidence type="ECO:0000313" key="2">
    <source>
        <dbReference type="Proteomes" id="UP000782475"/>
    </source>
</evidence>
<dbReference type="EMBL" id="JAHHFP010000019">
    <property type="protein sequence ID" value="MBX7271581.1"/>
    <property type="molecule type" value="Genomic_DNA"/>
</dbReference>
<keyword evidence="2" id="KW-1185">Reference proteome</keyword>
<sequence>MNMRLIAIQSYLYVAACALMSLGGISLLSFGFVAQANSFSSLLMPSLAISLVFAGAIILSTIQRRRRLSLAILVAMAALVLSVVLPVAASGTSPLWGAGRNADELHWPLALSYLVGASTVVMSTGAHALRWAARLVGLVLITLASGVLIKITAFEPRYAFGPLLGAVGYFPTLLLGLAAVLLTVSPFNRARSSPPKTVFVAGATALLSCVVFYLAADHAYQSLNRHSDLLLSEVQKSTERALREQLALLDRMAERWESLGHLPSNEYWRQEATSYLRDIPSLHLVGLIDGDSRVLRLESQEPSDAKWLQQFLSDSMRREWLEHAWRDGQPHLSQVLRGTTISESELLIVAPVAIAGQSPYQLIGSVNVREVMDDMLGGNISGLALRVMQGDELIYETASVAPHLISYPVGEREIDFHHDQRWRVVSYIGNAETYPSSVLPTVVLLFGLVLSFFLTLSQQLTVVARVHGKRLQDANSKLEESEQHFRSLFTFNPDAVFSFDRAGVFQSINAAGSELIGLSEPEIVGRHFSNWVIEADLTKTQRFFALACKGTPQRYELQIRNSTGQTLYLDVSNLPIMVGGEIVGVFGIAKDVTQRERMTAELRKALQQSEKQTEQLARLGHAAIETAQCHDHQTLINYLVEQVRLTVGAHQAVISLTQGSDWGQAISGFSVSEKYANWRDYDSAPTGEGIYALVCETNEPIVLSQNELERHPRWRGFGSQAEHHPPMRGWIAAPLVAQDGSNIGLLQLSDKEDGEFGPDDLAIIQQYAQMVVSIVENNRLMAEVLAAEQRLKAQLSFTSAITDCMAEGLLAIDHERVVCFINPAARRWLAVEPDDSDIIGQPMAALLPLNPEDWGGDRSELHGEFQLSGRTLMFEARPLIGKDDGGGWVVALRDMSDQLRADQALRERDQFFSLSLEMFCMVSLDGHFIQVNPSFTDTLRRPANELIGSAYIDLVDQEDRSLIDDAVQILQQGGQIHDLVVRVWDGNQEMHWLQLSAALGLDRMIYCVARDITEQRAIQQQLVQRNLILGLAGQTARLGGWSIELPDMQVIWSREIFSLLHFPQSYVPTLPETLALCPNEHREAVALALDACMTEGRSFDLDVQIHDGGDNVLDVRLTGRPVCNEYGEIKRISGALQDISERKQAQRELQRLAERMTSTLESITDAFITVDNEWRFTYVNSEAATLLRADRERLIGRTIWSAFPDLQLGEIGERYVAAKKDHQAAHFETYYVPLKSWFEIHAYPSDEGLAVYFRDVSERKTTERELDKAIRELERSNRELQEFAFVASHDLQEPLRKIQTFSERLQARSERFDENDRDYLQRMSLAASRMQALIIDLLDYSRVNSRGQPLRPLSLDTVLDDVLNALEEKIARTRTRIERFSLPHIVGDASQLRQVLQNLISNAIKFQPAGQTPIVKVYAEASSGGTVTLCVADNGIGFDEKYISKIFNPFQRLHGKEVYAGTGIGLAIVKKVIDRHGASIAVSSAPGKGSVFRITFQKNEAAVDAD</sequence>
<comment type="caution">
    <text evidence="1">The sequence shown here is derived from an EMBL/GenBank/DDBJ whole genome shotgun (WGS) entry which is preliminary data.</text>
</comment>
<gene>
    <name evidence="1" type="ORF">KJJ99_07215</name>
</gene>
<name>A0ACC5VG83_STUCH</name>
<reference evidence="1 2" key="1">
    <citation type="journal article" date="2021" name="Appl. Microbiol. Biotechnol.">
        <title>Biotechnological applications of marine bacteria in bioremediation of environments polluted with hydrocarbons and plastics.</title>
        <authorList>
            <person name="Muriel-Millan L.F."/>
            <person name="Millan-Lopez S."/>
            <person name="Pardo-Lopez L."/>
        </authorList>
    </citation>
    <scope>NUCLEOTIDE SEQUENCE [LARGE SCALE GENOMIC DNA]</scope>
    <source>
        <strain evidence="1 2">GOM4</strain>
    </source>
</reference>
<proteinExistence type="predicted"/>
<accession>A0ACC5VG83</accession>
<organism evidence="1 2">
    <name type="scientific">Stutzerimonas chloritidismutans</name>
    <name type="common">Pseudomonas chloritidismutans</name>
    <dbReference type="NCBI Taxonomy" id="203192"/>
    <lineage>
        <taxon>Bacteria</taxon>
        <taxon>Pseudomonadati</taxon>
        <taxon>Pseudomonadota</taxon>
        <taxon>Gammaproteobacteria</taxon>
        <taxon>Pseudomonadales</taxon>
        <taxon>Pseudomonadaceae</taxon>
        <taxon>Stutzerimonas</taxon>
    </lineage>
</organism>